<proteinExistence type="predicted"/>
<protein>
    <submittedName>
        <fullName evidence="1">Uncharacterized protein</fullName>
    </submittedName>
</protein>
<dbReference type="AlphaFoldDB" id="A0A644U3I9"/>
<sequence>MSKTKAADAVLLLEQLAQVVKEGDNDVREVRIAKLSDALSAAQCMNIPEKKEAEALIKIRDWPKLKKYLEDI</sequence>
<gene>
    <name evidence="1" type="ORF">SDC9_18386</name>
</gene>
<reference evidence="1" key="1">
    <citation type="submission" date="2019-08" db="EMBL/GenBank/DDBJ databases">
        <authorList>
            <person name="Kucharzyk K."/>
            <person name="Murdoch R.W."/>
            <person name="Higgins S."/>
            <person name="Loffler F."/>
        </authorList>
    </citation>
    <scope>NUCLEOTIDE SEQUENCE</scope>
</reference>
<comment type="caution">
    <text evidence="1">The sequence shown here is derived from an EMBL/GenBank/DDBJ whole genome shotgun (WGS) entry which is preliminary data.</text>
</comment>
<dbReference type="EMBL" id="VSSQ01000067">
    <property type="protein sequence ID" value="MPL72601.1"/>
    <property type="molecule type" value="Genomic_DNA"/>
</dbReference>
<accession>A0A644U3I9</accession>
<evidence type="ECO:0000313" key="1">
    <source>
        <dbReference type="EMBL" id="MPL72601.1"/>
    </source>
</evidence>
<organism evidence="1">
    <name type="scientific">bioreactor metagenome</name>
    <dbReference type="NCBI Taxonomy" id="1076179"/>
    <lineage>
        <taxon>unclassified sequences</taxon>
        <taxon>metagenomes</taxon>
        <taxon>ecological metagenomes</taxon>
    </lineage>
</organism>
<name>A0A644U3I9_9ZZZZ</name>